<reference evidence="8 9" key="1">
    <citation type="journal article" date="2015" name="Front. Microbiol.">
        <title>Genome sequence of the plant growth promoting endophytic yeast Rhodotorula graminis WP1.</title>
        <authorList>
            <person name="Firrincieli A."/>
            <person name="Otillar R."/>
            <person name="Salamov A."/>
            <person name="Schmutz J."/>
            <person name="Khan Z."/>
            <person name="Redman R.S."/>
            <person name="Fleck N.D."/>
            <person name="Lindquist E."/>
            <person name="Grigoriev I.V."/>
            <person name="Doty S.L."/>
        </authorList>
    </citation>
    <scope>NUCLEOTIDE SEQUENCE [LARGE SCALE GENOMIC DNA]</scope>
    <source>
        <strain evidence="8 9">WP1</strain>
    </source>
</reference>
<evidence type="ECO:0000256" key="1">
    <source>
        <dbReference type="ARBA" id="ARBA00004496"/>
    </source>
</evidence>
<dbReference type="RefSeq" id="XP_018272308.1">
    <property type="nucleotide sequence ID" value="XM_018416268.1"/>
</dbReference>
<organism evidence="8 9">
    <name type="scientific">Rhodotorula graminis (strain WP1)</name>
    <dbReference type="NCBI Taxonomy" id="578459"/>
    <lineage>
        <taxon>Eukaryota</taxon>
        <taxon>Fungi</taxon>
        <taxon>Dikarya</taxon>
        <taxon>Basidiomycota</taxon>
        <taxon>Pucciniomycotina</taxon>
        <taxon>Microbotryomycetes</taxon>
        <taxon>Sporidiobolales</taxon>
        <taxon>Sporidiobolaceae</taxon>
        <taxon>Rhodotorula</taxon>
    </lineage>
</organism>
<dbReference type="OrthoDB" id="19944at2759"/>
<dbReference type="PANTHER" id="PTHR10241">
    <property type="entry name" value="LETHAL 2 GIANT LARVAE PROTEIN"/>
    <property type="match status" value="1"/>
</dbReference>
<evidence type="ECO:0000259" key="7">
    <source>
        <dbReference type="PROSITE" id="PS50892"/>
    </source>
</evidence>
<feature type="region of interest" description="Disordered" evidence="6">
    <location>
        <begin position="692"/>
        <end position="748"/>
    </location>
</feature>
<evidence type="ECO:0000313" key="9">
    <source>
        <dbReference type="Proteomes" id="UP000053890"/>
    </source>
</evidence>
<dbReference type="GO" id="GO:0005886">
    <property type="term" value="C:plasma membrane"/>
    <property type="evidence" value="ECO:0007669"/>
    <property type="project" value="TreeGrafter"/>
</dbReference>
<gene>
    <name evidence="8" type="ORF">RHOBADRAFT_52293</name>
</gene>
<dbReference type="GO" id="GO:0006893">
    <property type="term" value="P:Golgi to plasma membrane transport"/>
    <property type="evidence" value="ECO:0007669"/>
    <property type="project" value="TreeGrafter"/>
</dbReference>
<dbReference type="Gene3D" id="2.130.10.10">
    <property type="entry name" value="YVTN repeat-like/Quinoprotein amine dehydrogenase"/>
    <property type="match status" value="2"/>
</dbReference>
<keyword evidence="5" id="KW-0175">Coiled coil</keyword>
<dbReference type="OMA" id="AWSGFPN"/>
<dbReference type="GO" id="GO:0005096">
    <property type="term" value="F:GTPase activator activity"/>
    <property type="evidence" value="ECO:0007669"/>
    <property type="project" value="TreeGrafter"/>
</dbReference>
<dbReference type="GO" id="GO:0005737">
    <property type="term" value="C:cytoplasm"/>
    <property type="evidence" value="ECO:0007669"/>
    <property type="project" value="UniProtKB-SubCell"/>
</dbReference>
<evidence type="ECO:0000256" key="2">
    <source>
        <dbReference type="ARBA" id="ARBA00008070"/>
    </source>
</evidence>
<sequence>MFSSKTRKALETASLLDHSQLLRSAQAWQLGQIATLGLGAELTAMTYDPVQSLLAVGTEHGKLVVLGAPGVELAWDVGLPTKIRHLAFKSGSGFLCVVDAKNTLSVFDLQRVENGKPHRDSSLSLRSNVTCLESSASLSFLFIGGKDGTVDLYDIDRGILAPAEARIPNLWLSQEEILRRSGVPGAPSRRHIPVCTDIKIHPLDLNLVLIAYEGGVALWNLATRTVERTYEFVVPPGAPGGGNDSGENLFAERRSPVTCLAWRPDGLVFAAGHEDGTISFASSEDEMPVMIRTLERADVNKTTEEDLFADREPANREPVFRLAWSAFPQESWFSSSLGKSGGPASPALPASPSLADEKTDLHGGTMLTIMGGVLPDDPIGLHVLEFAAYLAPPAATAKPGSIPLPVREALRNSISPVAHHLYPTPAPPEDFLLLPRNNPHYGLSYDPTAIIVTSGRDPRCPVLSAAHAANNIEAFAFPPSSTRAPRPLVLPPGLSFSGKDTCSAAQVVTTSSLSYRHLVHQFDVSDETGERLPLHGGRASPVARATRRGPPPTLSDQPPRLLLTSHVDLTVRVWDISTPLLWGHKPAVEGAEARIEHDFPRPLRHLDVDVKATLSDPRASEMAAARLLKERPWELDIDKVSFGEENLEVAVSLSTGDLLVYRFAYGEHLATIELDRAEAADELDDTIQDALHDMSLDGPSSIPAVPRGDPTSHAARRVSSPPPPHRSRFNSIAHPGQSRHDSTASAVHQAELDPQDRHVDLAGAAVPRPDLDGFRPVAAFHFSSPASASGLKARSRLALSSVGFLAASNEASLIVIDLRGPEVVLVDVPGTSAPSTKGKGKIDSSAITALSWTICAIGEDHDRSPRLIVTQASGLTRVFELSNVGGSWYLSDKAVSVQHDSTRGAFATFVVDKAGNELVADAQNLQLALTHQAALGTVESYDPAGAITSLWVTVARSTLACYFNLDGPRTAVYEDEHAQFEKAVIVHVQGCAALVVQSRNCTLSMFSLPDLTYIARAKFDTTLHDSAGVFSLAPDGDYCQYLDGLTIRLGTLRDLYRPAFPPRIVAFDPSIAVPAQTSALQAVGSVLGTWFGGKRVYTGAEIDAILGGPKRPPPKSRPAPGAPPPIVTATKKAKAPAPSAYGPPSSAAIVQGASDSARSIMASTNAALEQRGEYLNALSERLGGMANDAATFAKETKKTAQQEAAKRSISGAWGSLLNRLP</sequence>
<dbReference type="GeneID" id="28976716"/>
<dbReference type="STRING" id="578459.A0A194S6T5"/>
<dbReference type="GO" id="GO:0006887">
    <property type="term" value="P:exocytosis"/>
    <property type="evidence" value="ECO:0007669"/>
    <property type="project" value="UniProtKB-KW"/>
</dbReference>
<keyword evidence="9" id="KW-1185">Reference proteome</keyword>
<comment type="similarity">
    <text evidence="2">Belongs to the WD repeat L(2)GL family.</text>
</comment>
<proteinExistence type="inferred from homology"/>
<dbReference type="SMART" id="SM00320">
    <property type="entry name" value="WD40"/>
    <property type="match status" value="5"/>
</dbReference>
<feature type="region of interest" description="Disordered" evidence="6">
    <location>
        <begin position="1106"/>
        <end position="1145"/>
    </location>
</feature>
<dbReference type="InterPro" id="IPR042855">
    <property type="entry name" value="V_SNARE_CC"/>
</dbReference>
<name>A0A194S6T5_RHOGW</name>
<dbReference type="GO" id="GO:0019905">
    <property type="term" value="F:syntaxin binding"/>
    <property type="evidence" value="ECO:0007669"/>
    <property type="project" value="TreeGrafter"/>
</dbReference>
<dbReference type="SUPFAM" id="SSF50978">
    <property type="entry name" value="WD40 repeat-like"/>
    <property type="match status" value="1"/>
</dbReference>
<feature type="compositionally biased region" description="Low complexity" evidence="6">
    <location>
        <begin position="1127"/>
        <end position="1145"/>
    </location>
</feature>
<feature type="domain" description="V-SNARE coiled-coil homology" evidence="7">
    <location>
        <begin position="1146"/>
        <end position="1206"/>
    </location>
</feature>
<feature type="region of interest" description="Disordered" evidence="6">
    <location>
        <begin position="529"/>
        <end position="559"/>
    </location>
</feature>
<dbReference type="Pfam" id="PF12894">
    <property type="entry name" value="ANAPC4_WD40"/>
    <property type="match status" value="1"/>
</dbReference>
<keyword evidence="4" id="KW-0963">Cytoplasm</keyword>
<evidence type="ECO:0000256" key="6">
    <source>
        <dbReference type="SAM" id="MobiDB-lite"/>
    </source>
</evidence>
<dbReference type="Gene3D" id="1.20.5.110">
    <property type="match status" value="1"/>
</dbReference>
<dbReference type="GO" id="GO:0045159">
    <property type="term" value="F:myosin II binding"/>
    <property type="evidence" value="ECO:0007669"/>
    <property type="project" value="TreeGrafter"/>
</dbReference>
<keyword evidence="3" id="KW-0268">Exocytosis</keyword>
<feature type="compositionally biased region" description="Pro residues" evidence="6">
    <location>
        <begin position="1115"/>
        <end position="1126"/>
    </location>
</feature>
<evidence type="ECO:0000256" key="5">
    <source>
        <dbReference type="PROSITE-ProRule" id="PRU00290"/>
    </source>
</evidence>
<evidence type="ECO:0000313" key="8">
    <source>
        <dbReference type="EMBL" id="KPV76259.1"/>
    </source>
</evidence>
<accession>A0A194S6T5</accession>
<dbReference type="InterPro" id="IPR015943">
    <property type="entry name" value="WD40/YVTN_repeat-like_dom_sf"/>
</dbReference>
<dbReference type="InterPro" id="IPR001680">
    <property type="entry name" value="WD40_rpt"/>
</dbReference>
<dbReference type="PANTHER" id="PTHR10241:SF25">
    <property type="entry name" value="TOMOSYN, ISOFORM C"/>
    <property type="match status" value="1"/>
</dbReference>
<feature type="region of interest" description="Disordered" evidence="6">
    <location>
        <begin position="1198"/>
        <end position="1221"/>
    </location>
</feature>
<dbReference type="Pfam" id="PF08596">
    <property type="entry name" value="Lgl_C"/>
    <property type="match status" value="2"/>
</dbReference>
<dbReference type="PROSITE" id="PS50892">
    <property type="entry name" value="V_SNARE"/>
    <property type="match status" value="1"/>
</dbReference>
<dbReference type="Proteomes" id="UP000053890">
    <property type="component" value="Unassembled WGS sequence"/>
</dbReference>
<dbReference type="InterPro" id="IPR024977">
    <property type="entry name" value="Apc4-like_WD40_dom"/>
</dbReference>
<dbReference type="InterPro" id="IPR013905">
    <property type="entry name" value="Lgl_C_dom"/>
</dbReference>
<comment type="subcellular location">
    <subcellularLocation>
        <location evidence="1">Cytoplasm</location>
    </subcellularLocation>
</comment>
<dbReference type="InterPro" id="IPR036322">
    <property type="entry name" value="WD40_repeat_dom_sf"/>
</dbReference>
<evidence type="ECO:0000256" key="4">
    <source>
        <dbReference type="ARBA" id="ARBA00022490"/>
    </source>
</evidence>
<evidence type="ECO:0000256" key="3">
    <source>
        <dbReference type="ARBA" id="ARBA00022483"/>
    </source>
</evidence>
<dbReference type="AlphaFoldDB" id="A0A194S6T5"/>
<protein>
    <recommendedName>
        <fullName evidence="7">V-SNARE coiled-coil homology domain-containing protein</fullName>
    </recommendedName>
</protein>
<dbReference type="EMBL" id="KQ474076">
    <property type="protein sequence ID" value="KPV76259.1"/>
    <property type="molecule type" value="Genomic_DNA"/>
</dbReference>